<dbReference type="InterPro" id="IPR015424">
    <property type="entry name" value="PyrdxlP-dep_Trfase"/>
</dbReference>
<dbReference type="Gene3D" id="3.40.640.10">
    <property type="entry name" value="Type I PLP-dependent aspartate aminotransferase-like (Major domain)"/>
    <property type="match status" value="1"/>
</dbReference>
<keyword evidence="4" id="KW-0032">Aminotransferase</keyword>
<proteinExistence type="inferred from homology"/>
<keyword evidence="5" id="KW-1185">Reference proteome</keyword>
<protein>
    <submittedName>
        <fullName evidence="4">Aminotransferase, LLPSF_NHT_00031 family</fullName>
    </submittedName>
</protein>
<dbReference type="PANTHER" id="PTHR30244">
    <property type="entry name" value="TRANSAMINASE"/>
    <property type="match status" value="1"/>
</dbReference>
<evidence type="ECO:0000313" key="4">
    <source>
        <dbReference type="EMBL" id="SDK15481.1"/>
    </source>
</evidence>
<dbReference type="OrthoDB" id="9810913at2"/>
<evidence type="ECO:0000313" key="5">
    <source>
        <dbReference type="Proteomes" id="UP000198510"/>
    </source>
</evidence>
<evidence type="ECO:0000256" key="1">
    <source>
        <dbReference type="PIRSR" id="PIRSR000390-1"/>
    </source>
</evidence>
<keyword evidence="2 3" id="KW-0663">Pyridoxal phosphate</keyword>
<dbReference type="PANTHER" id="PTHR30244:SF30">
    <property type="entry name" value="BLR5990 PROTEIN"/>
    <property type="match status" value="1"/>
</dbReference>
<feature type="modified residue" description="N6-(pyridoxal phosphate)lysine" evidence="2">
    <location>
        <position position="221"/>
    </location>
</feature>
<comment type="similarity">
    <text evidence="3">Belongs to the DegT/DnrJ/EryC1 family.</text>
</comment>
<dbReference type="Gene3D" id="3.90.1150.10">
    <property type="entry name" value="Aspartate Aminotransferase, domain 1"/>
    <property type="match status" value="1"/>
</dbReference>
<dbReference type="SUPFAM" id="SSF53383">
    <property type="entry name" value="PLP-dependent transferases"/>
    <property type="match status" value="1"/>
</dbReference>
<dbReference type="InterPro" id="IPR026385">
    <property type="entry name" value="LegC-like"/>
</dbReference>
<dbReference type="CDD" id="cd00616">
    <property type="entry name" value="AHBA_syn"/>
    <property type="match status" value="1"/>
</dbReference>
<gene>
    <name evidence="4" type="ORF">SAMN05421823_10214</name>
</gene>
<evidence type="ECO:0000256" key="2">
    <source>
        <dbReference type="PIRSR" id="PIRSR000390-2"/>
    </source>
</evidence>
<dbReference type="AlphaFoldDB" id="A0A1G8ZKC3"/>
<dbReference type="NCBIfam" id="TIGR04181">
    <property type="entry name" value="NHT_00031"/>
    <property type="match status" value="1"/>
</dbReference>
<organism evidence="4 5">
    <name type="scientific">Catalinimonas alkaloidigena</name>
    <dbReference type="NCBI Taxonomy" id="1075417"/>
    <lineage>
        <taxon>Bacteria</taxon>
        <taxon>Pseudomonadati</taxon>
        <taxon>Bacteroidota</taxon>
        <taxon>Cytophagia</taxon>
        <taxon>Cytophagales</taxon>
        <taxon>Catalimonadaceae</taxon>
        <taxon>Catalinimonas</taxon>
    </lineage>
</organism>
<dbReference type="Proteomes" id="UP000198510">
    <property type="component" value="Unassembled WGS sequence"/>
</dbReference>
<dbReference type="PIRSF" id="PIRSF000390">
    <property type="entry name" value="PLP_StrS"/>
    <property type="match status" value="1"/>
</dbReference>
<dbReference type="RefSeq" id="WP_089679204.1">
    <property type="nucleotide sequence ID" value="NZ_FNFO01000002.1"/>
</dbReference>
<dbReference type="GO" id="GO:0000271">
    <property type="term" value="P:polysaccharide biosynthetic process"/>
    <property type="evidence" value="ECO:0007669"/>
    <property type="project" value="TreeGrafter"/>
</dbReference>
<dbReference type="EMBL" id="FNFO01000002">
    <property type="protein sequence ID" value="SDK15481.1"/>
    <property type="molecule type" value="Genomic_DNA"/>
</dbReference>
<name>A0A1G8ZKC3_9BACT</name>
<keyword evidence="4" id="KW-0808">Transferase</keyword>
<dbReference type="STRING" id="1075417.SAMN05421823_10214"/>
<reference evidence="4 5" key="1">
    <citation type="submission" date="2016-10" db="EMBL/GenBank/DDBJ databases">
        <authorList>
            <person name="de Groot N.N."/>
        </authorList>
    </citation>
    <scope>NUCLEOTIDE SEQUENCE [LARGE SCALE GENOMIC DNA]</scope>
    <source>
        <strain evidence="4 5">DSM 25186</strain>
    </source>
</reference>
<dbReference type="GO" id="GO:0008483">
    <property type="term" value="F:transaminase activity"/>
    <property type="evidence" value="ECO:0007669"/>
    <property type="project" value="UniProtKB-KW"/>
</dbReference>
<dbReference type="InterPro" id="IPR000653">
    <property type="entry name" value="DegT/StrS_aminotransferase"/>
</dbReference>
<feature type="active site" description="Proton acceptor" evidence="1">
    <location>
        <position position="221"/>
    </location>
</feature>
<sequence length="388" mass="42562">MLAVPSSFKQTVAFVRDIYQTQDFIPLHAPRFKGNEARYVLDCLESTFVSSVGQYVNDFEKRVCAYTGAPYAIATVNGTAALHLALLLANVRPGDLVITQPLTFVATANAIAYTGATPVFLDVDQDTLGLSPEALQDFLQAHCQLDDAGHCIHQSTGKRVVACVPMHTFGHAARIETIAQLCTAHRIALVEDAAEAMGSRKNDTHLGTFGPLGTLSFNGNKIITCGGGGMILTHDEALAQRAKHLTTQAKVPHPWEYVHDAIGYNYRLPNLNAALACAQMEELDDFVTAKRALAVQYSDFFAAPDRPTFVTEPEGSCSNYWLNAVLLDDLAERDLFLQYTNDQGVMTRPAWRLIHRLPLFPDAIVQPLPNAEWLEARLVNLPSSVPDR</sequence>
<dbReference type="InterPro" id="IPR015421">
    <property type="entry name" value="PyrdxlP-dep_Trfase_major"/>
</dbReference>
<dbReference type="GO" id="GO:0030170">
    <property type="term" value="F:pyridoxal phosphate binding"/>
    <property type="evidence" value="ECO:0007669"/>
    <property type="project" value="TreeGrafter"/>
</dbReference>
<dbReference type="Pfam" id="PF01041">
    <property type="entry name" value="DegT_DnrJ_EryC1"/>
    <property type="match status" value="1"/>
</dbReference>
<dbReference type="InterPro" id="IPR015422">
    <property type="entry name" value="PyrdxlP-dep_Trfase_small"/>
</dbReference>
<accession>A0A1G8ZKC3</accession>
<evidence type="ECO:0000256" key="3">
    <source>
        <dbReference type="RuleBase" id="RU004508"/>
    </source>
</evidence>